<protein>
    <submittedName>
        <fullName evidence="2">Uncharacterized protein</fullName>
    </submittedName>
</protein>
<reference evidence="3" key="2">
    <citation type="submission" date="2015-01" db="EMBL/GenBank/DDBJ databases">
        <title>Evolutionary Origins and Diversification of the Mycorrhizal Mutualists.</title>
        <authorList>
            <consortium name="DOE Joint Genome Institute"/>
            <consortium name="Mycorrhizal Genomics Consortium"/>
            <person name="Kohler A."/>
            <person name="Kuo A."/>
            <person name="Nagy L.G."/>
            <person name="Floudas D."/>
            <person name="Copeland A."/>
            <person name="Barry K.W."/>
            <person name="Cichocki N."/>
            <person name="Veneault-Fourrey C."/>
            <person name="LaButti K."/>
            <person name="Lindquist E.A."/>
            <person name="Lipzen A."/>
            <person name="Lundell T."/>
            <person name="Morin E."/>
            <person name="Murat C."/>
            <person name="Riley R."/>
            <person name="Ohm R."/>
            <person name="Sun H."/>
            <person name="Tunlid A."/>
            <person name="Henrissat B."/>
            <person name="Grigoriev I.V."/>
            <person name="Hibbett D.S."/>
            <person name="Martin F."/>
        </authorList>
    </citation>
    <scope>NUCLEOTIDE SEQUENCE [LARGE SCALE GENOMIC DNA]</scope>
    <source>
        <strain evidence="3">UH-Slu-Lm8-n1</strain>
    </source>
</reference>
<evidence type="ECO:0000313" key="2">
    <source>
        <dbReference type="EMBL" id="KIK33441.1"/>
    </source>
</evidence>
<sequence length="422" mass="47821">QHYKDDILPPWADHFGDKDTDTESCCSSDIGGFGVENDADSEDRDDISGHEEDSESSSDEDDGVPSEVFDNNLFRDEEQHDWEGSSNKRVEKRKARATITVFDTQSCTRLFRLRRPIKCRLFASPPVFHPTKSLVVWPLADGDVLFLDYLAKTYFTRRLQPSTPHTGHVCMKIHFSECGQFLHIATLEAQRKTPESKKDSETLPPIKPAVLVCTYRLSRGKTARSPPQQIHRMKLALGETTRLHVSKLPFTFTWTSKDLYFSCSGKSLQVYRIPLFSTTEEKAEDLQPVWTPKKPFFLPYSASNRAVHYFPPAVNKSGKEQLPARIIIGSGFTALKDIEPNEAEEEYGALLVKRVIEHSSRGGEFYPPAGCHVDEDTNLGGWVDSHARANILQDRGVGRLDPRIPVERFNPDDDCDLEPFIY</sequence>
<feature type="non-terminal residue" evidence="2">
    <location>
        <position position="422"/>
    </location>
</feature>
<accession>A0A0C9ZVN0</accession>
<dbReference type="EMBL" id="KN835943">
    <property type="protein sequence ID" value="KIK33441.1"/>
    <property type="molecule type" value="Genomic_DNA"/>
</dbReference>
<dbReference type="OrthoDB" id="21416at2759"/>
<dbReference type="Proteomes" id="UP000054485">
    <property type="component" value="Unassembled WGS sequence"/>
</dbReference>
<reference evidence="2 3" key="1">
    <citation type="submission" date="2014-04" db="EMBL/GenBank/DDBJ databases">
        <authorList>
            <consortium name="DOE Joint Genome Institute"/>
            <person name="Kuo A."/>
            <person name="Ruytinx J."/>
            <person name="Rineau F."/>
            <person name="Colpaert J."/>
            <person name="Kohler A."/>
            <person name="Nagy L.G."/>
            <person name="Floudas D."/>
            <person name="Copeland A."/>
            <person name="Barry K.W."/>
            <person name="Cichocki N."/>
            <person name="Veneault-Fourrey C."/>
            <person name="LaButti K."/>
            <person name="Lindquist E.A."/>
            <person name="Lipzen A."/>
            <person name="Lundell T."/>
            <person name="Morin E."/>
            <person name="Murat C."/>
            <person name="Sun H."/>
            <person name="Tunlid A."/>
            <person name="Henrissat B."/>
            <person name="Grigoriev I.V."/>
            <person name="Hibbett D.S."/>
            <person name="Martin F."/>
            <person name="Nordberg H.P."/>
            <person name="Cantor M.N."/>
            <person name="Hua S.X."/>
        </authorList>
    </citation>
    <scope>NUCLEOTIDE SEQUENCE [LARGE SCALE GENOMIC DNA]</scope>
    <source>
        <strain evidence="2 3">UH-Slu-Lm8-n1</strain>
    </source>
</reference>
<organism evidence="2 3">
    <name type="scientific">Suillus luteus UH-Slu-Lm8-n1</name>
    <dbReference type="NCBI Taxonomy" id="930992"/>
    <lineage>
        <taxon>Eukaryota</taxon>
        <taxon>Fungi</taxon>
        <taxon>Dikarya</taxon>
        <taxon>Basidiomycota</taxon>
        <taxon>Agaricomycotina</taxon>
        <taxon>Agaricomycetes</taxon>
        <taxon>Agaricomycetidae</taxon>
        <taxon>Boletales</taxon>
        <taxon>Suillineae</taxon>
        <taxon>Suillaceae</taxon>
        <taxon>Suillus</taxon>
    </lineage>
</organism>
<evidence type="ECO:0000313" key="3">
    <source>
        <dbReference type="Proteomes" id="UP000054485"/>
    </source>
</evidence>
<feature type="compositionally biased region" description="Acidic residues" evidence="1">
    <location>
        <begin position="52"/>
        <end position="64"/>
    </location>
</feature>
<dbReference type="AlphaFoldDB" id="A0A0C9ZVN0"/>
<dbReference type="STRING" id="930992.A0A0C9ZVN0"/>
<keyword evidence="3" id="KW-1185">Reference proteome</keyword>
<evidence type="ECO:0000256" key="1">
    <source>
        <dbReference type="SAM" id="MobiDB-lite"/>
    </source>
</evidence>
<gene>
    <name evidence="2" type="ORF">CY34DRAFT_18370</name>
</gene>
<dbReference type="HOGENOM" id="CLU_651456_0_0_1"/>
<dbReference type="InParanoid" id="A0A0C9ZVN0"/>
<name>A0A0C9ZVN0_9AGAM</name>
<proteinExistence type="predicted"/>
<feature type="region of interest" description="Disordered" evidence="1">
    <location>
        <begin position="1"/>
        <end position="68"/>
    </location>
</feature>